<dbReference type="PANTHER" id="PTHR21039">
    <property type="entry name" value="HISTIDINOL PHOSPHATASE-RELATED"/>
    <property type="match status" value="1"/>
</dbReference>
<dbReference type="AlphaFoldDB" id="A0A1Q8Q5W8"/>
<name>A0A1Q8Q5W8_9BACI</name>
<evidence type="ECO:0000256" key="1">
    <source>
        <dbReference type="ARBA" id="ARBA00004970"/>
    </source>
</evidence>
<keyword evidence="5 8" id="KW-0378">Hydrolase</keyword>
<keyword evidence="11" id="KW-1185">Reference proteome</keyword>
<keyword evidence="4 8" id="KW-0028">Amino-acid biosynthesis</keyword>
<proteinExistence type="inferred from homology"/>
<evidence type="ECO:0000256" key="2">
    <source>
        <dbReference type="ARBA" id="ARBA00009152"/>
    </source>
</evidence>
<comment type="caution">
    <text evidence="10">The sequence shown here is derived from an EMBL/GenBank/DDBJ whole genome shotgun (WGS) entry which is preliminary data.</text>
</comment>
<dbReference type="NCBIfam" id="NF005996">
    <property type="entry name" value="PRK08123.1"/>
    <property type="match status" value="1"/>
</dbReference>
<comment type="pathway">
    <text evidence="1 8">Amino-acid biosynthesis; L-histidine biosynthesis; L-histidine from 5-phospho-alpha-D-ribose 1-diphosphate: step 8/9.</text>
</comment>
<accession>A0A1Q8Q5W8</accession>
<dbReference type="GO" id="GO:0004401">
    <property type="term" value="F:histidinol-phosphatase activity"/>
    <property type="evidence" value="ECO:0007669"/>
    <property type="project" value="UniProtKB-UniRule"/>
</dbReference>
<organism evidence="10 11">
    <name type="scientific">Domibacillus antri</name>
    <dbReference type="NCBI Taxonomy" id="1714264"/>
    <lineage>
        <taxon>Bacteria</taxon>
        <taxon>Bacillati</taxon>
        <taxon>Bacillota</taxon>
        <taxon>Bacilli</taxon>
        <taxon>Bacillales</taxon>
        <taxon>Bacillaceae</taxon>
        <taxon>Domibacillus</taxon>
    </lineage>
</organism>
<evidence type="ECO:0000256" key="4">
    <source>
        <dbReference type="ARBA" id="ARBA00022605"/>
    </source>
</evidence>
<dbReference type="UniPathway" id="UPA00031">
    <property type="reaction ID" value="UER00013"/>
</dbReference>
<keyword evidence="6 8" id="KW-0368">Histidine biosynthesis</keyword>
<dbReference type="STRING" id="1714264.BTO30_08550"/>
<comment type="similarity">
    <text evidence="2 8">Belongs to the PHP hydrolase family. HisK subfamily.</text>
</comment>
<gene>
    <name evidence="10" type="ORF">BTO30_08550</name>
</gene>
<dbReference type="EMBL" id="MSDU01000015">
    <property type="protein sequence ID" value="OLN22691.1"/>
    <property type="molecule type" value="Genomic_DNA"/>
</dbReference>
<dbReference type="GO" id="GO:0005737">
    <property type="term" value="C:cytoplasm"/>
    <property type="evidence" value="ECO:0007669"/>
    <property type="project" value="TreeGrafter"/>
</dbReference>
<evidence type="ECO:0000256" key="3">
    <source>
        <dbReference type="ARBA" id="ARBA00013085"/>
    </source>
</evidence>
<sequence length="270" mass="30363">MFRDGHIHTSFCPHGSKDTLDYYIERAIEHGFTDITFTEHAPLPANFTDPAPERDSAMEWTELENYLHMVEAAKKRYKSSIRIRTGLEIDFIEGFETDTADLLNQYGPHLDDSILSVHFLRHAGRYYCVDFSEEEFGAIVGKVGSVESVYKLYYDTLLQSVEADLGAFKPERIGHITLVHKFQLMYPCSQSFDDNITAILQAVKKYNYSLDYNGAGMVKPLCLETYPPLNIARAAHSLGIPLVYGSDAHAAAGIGQGFDHIDRKLIEGSV</sequence>
<dbReference type="Pfam" id="PF02811">
    <property type="entry name" value="PHP"/>
    <property type="match status" value="1"/>
</dbReference>
<dbReference type="Proteomes" id="UP000185568">
    <property type="component" value="Unassembled WGS sequence"/>
</dbReference>
<dbReference type="RefSeq" id="WP_075398311.1">
    <property type="nucleotide sequence ID" value="NZ_MSDU01000015.1"/>
</dbReference>
<evidence type="ECO:0000256" key="7">
    <source>
        <dbReference type="ARBA" id="ARBA00049158"/>
    </source>
</evidence>
<evidence type="ECO:0000256" key="5">
    <source>
        <dbReference type="ARBA" id="ARBA00022801"/>
    </source>
</evidence>
<dbReference type="OrthoDB" id="9775255at2"/>
<evidence type="ECO:0000256" key="6">
    <source>
        <dbReference type="ARBA" id="ARBA00023102"/>
    </source>
</evidence>
<dbReference type="SUPFAM" id="SSF89550">
    <property type="entry name" value="PHP domain-like"/>
    <property type="match status" value="1"/>
</dbReference>
<dbReference type="NCBIfam" id="TIGR01856">
    <property type="entry name" value="hisJ_fam"/>
    <property type="match status" value="1"/>
</dbReference>
<dbReference type="Pfam" id="PF13263">
    <property type="entry name" value="PHP_C"/>
    <property type="match status" value="1"/>
</dbReference>
<protein>
    <recommendedName>
        <fullName evidence="3 8">Histidinol-phosphatase</fullName>
        <shortName evidence="8">HolPase</shortName>
        <ecNumber evidence="3 8">3.1.3.15</ecNumber>
    </recommendedName>
</protein>
<dbReference type="InterPro" id="IPR010140">
    <property type="entry name" value="Histidinol_P_phosphatase_HisJ"/>
</dbReference>
<evidence type="ECO:0000259" key="9">
    <source>
        <dbReference type="Pfam" id="PF02811"/>
    </source>
</evidence>
<feature type="domain" description="PHP" evidence="9">
    <location>
        <begin position="4"/>
        <end position="213"/>
    </location>
</feature>
<dbReference type="EC" id="3.1.3.15" evidence="3 8"/>
<evidence type="ECO:0000256" key="8">
    <source>
        <dbReference type="RuleBase" id="RU366003"/>
    </source>
</evidence>
<evidence type="ECO:0000313" key="11">
    <source>
        <dbReference type="Proteomes" id="UP000185568"/>
    </source>
</evidence>
<comment type="catalytic activity">
    <reaction evidence="7 8">
        <text>L-histidinol phosphate + H2O = L-histidinol + phosphate</text>
        <dbReference type="Rhea" id="RHEA:14465"/>
        <dbReference type="ChEBI" id="CHEBI:15377"/>
        <dbReference type="ChEBI" id="CHEBI:43474"/>
        <dbReference type="ChEBI" id="CHEBI:57699"/>
        <dbReference type="ChEBI" id="CHEBI:57980"/>
        <dbReference type="EC" id="3.1.3.15"/>
    </reaction>
</comment>
<evidence type="ECO:0000313" key="10">
    <source>
        <dbReference type="EMBL" id="OLN22691.1"/>
    </source>
</evidence>
<dbReference type="CDD" id="cd12110">
    <property type="entry name" value="PHP_HisPPase_Hisj_like"/>
    <property type="match status" value="1"/>
</dbReference>
<dbReference type="GO" id="GO:0000105">
    <property type="term" value="P:L-histidine biosynthetic process"/>
    <property type="evidence" value="ECO:0007669"/>
    <property type="project" value="UniProtKB-UniRule"/>
</dbReference>
<dbReference type="Gene3D" id="3.20.20.140">
    <property type="entry name" value="Metal-dependent hydrolases"/>
    <property type="match status" value="1"/>
</dbReference>
<dbReference type="InterPro" id="IPR004013">
    <property type="entry name" value="PHP_dom"/>
</dbReference>
<dbReference type="InterPro" id="IPR016195">
    <property type="entry name" value="Pol/histidinol_Pase-like"/>
</dbReference>
<dbReference type="PANTHER" id="PTHR21039:SF0">
    <property type="entry name" value="HISTIDINOL-PHOSPHATASE"/>
    <property type="match status" value="1"/>
</dbReference>
<reference evidence="10 11" key="1">
    <citation type="submission" date="2016-12" db="EMBL/GenBank/DDBJ databases">
        <title>Domibacillus antri genome sequencing.</title>
        <authorList>
            <person name="Verma A."/>
            <person name="Krishnamurthi S."/>
        </authorList>
    </citation>
    <scope>NUCLEOTIDE SEQUENCE [LARGE SCALE GENOMIC DNA]</scope>
    <source>
        <strain evidence="10 11">XD80</strain>
    </source>
</reference>